<feature type="transmembrane region" description="Helical" evidence="12">
    <location>
        <begin position="345"/>
        <end position="367"/>
    </location>
</feature>
<comment type="subcellular location">
    <subcellularLocation>
        <location evidence="1 12">Endoplasmic reticulum membrane</location>
        <topology evidence="1 12">Multi-pass membrane protein</topology>
    </subcellularLocation>
</comment>
<organism evidence="14 15">
    <name type="scientific">Ditylenchus destructor</name>
    <dbReference type="NCBI Taxonomy" id="166010"/>
    <lineage>
        <taxon>Eukaryota</taxon>
        <taxon>Metazoa</taxon>
        <taxon>Ecdysozoa</taxon>
        <taxon>Nematoda</taxon>
        <taxon>Chromadorea</taxon>
        <taxon>Rhabditida</taxon>
        <taxon>Tylenchina</taxon>
        <taxon>Tylenchomorpha</taxon>
        <taxon>Sphaerularioidea</taxon>
        <taxon>Anguinidae</taxon>
        <taxon>Anguininae</taxon>
        <taxon>Ditylenchus</taxon>
    </lineage>
</organism>
<protein>
    <recommendedName>
        <fullName evidence="12">Phosphatidylserine synthase</fullName>
        <ecNumber evidence="12">2.7.8.29</ecNumber>
    </recommendedName>
    <alternativeName>
        <fullName evidence="12">Serine-exchange enzyme</fullName>
    </alternativeName>
</protein>
<sequence length="481" mass="55657">MADIHENAYSDSELDDNLSDGQERSESELRRTRSQDDDNGTENPQKRKRKFRNRTATELERLHFRLVNEKVVEDITVEILYKPHTLTVLVLLSAYLFYKAFTGDDEASPLNIFSGLKAMGALFLIISAMAFPNVSVLYAVLLQFTLYQSYADIKTVLTWLDPVGLSQTTLDEKDYAINCSDVSLERIWGHMDIFAVGHFLGWGMKALLIRHTIICWYISIAWELTEVVFAHLLPNFQECWWDAIFLDIILCNGLGIAFGTWVCKMLEMRQFHWESIKNIRTTGGKFKRAVLQFTPESWMKVEWHNIFALRRSLAIYAFIMVWLISELNTFFLKHVFSIDTKHPVVFSRIILIGLISAPSIRQYYVYATDPKVKRIGMQCWVYAAVCVLESAICVKFGRTQLPPLKLKLVTLWILFLAIGTIFCIWLSMQWAKYSSMTKNVEMKDGETRQCYLDSSYENLGMVAGDVKRRRKQMRLVNPDST</sequence>
<comment type="catalytic activity">
    <reaction evidence="12">
        <text>a 1,2-diacyl-sn-glycero-3-phosphoethanolamine + L-serine = a 1,2-diacyl-sn-glycero-3-phospho-L-serine + ethanolamine</text>
        <dbReference type="Rhea" id="RHEA:27606"/>
        <dbReference type="ChEBI" id="CHEBI:33384"/>
        <dbReference type="ChEBI" id="CHEBI:57262"/>
        <dbReference type="ChEBI" id="CHEBI:57603"/>
        <dbReference type="ChEBI" id="CHEBI:64612"/>
        <dbReference type="EC" id="2.7.8.29"/>
    </reaction>
</comment>
<comment type="similarity">
    <text evidence="4 12">Belongs to the phosphatidyl serine synthase family.</text>
</comment>
<feature type="region of interest" description="Disordered" evidence="13">
    <location>
        <begin position="1"/>
        <end position="52"/>
    </location>
</feature>
<feature type="transmembrane region" description="Helical" evidence="12">
    <location>
        <begin position="240"/>
        <end position="263"/>
    </location>
</feature>
<keyword evidence="6 12" id="KW-0812">Transmembrane</keyword>
<dbReference type="InterPro" id="IPR004277">
    <property type="entry name" value="PSS"/>
</dbReference>
<dbReference type="PANTHER" id="PTHR15362">
    <property type="entry name" value="PHOSPHATIDYLINOSITOL SYNTHASE"/>
    <property type="match status" value="1"/>
</dbReference>
<evidence type="ECO:0000256" key="7">
    <source>
        <dbReference type="ARBA" id="ARBA00022824"/>
    </source>
</evidence>
<keyword evidence="8 12" id="KW-1133">Transmembrane helix</keyword>
<evidence type="ECO:0000256" key="2">
    <source>
        <dbReference type="ARBA" id="ARBA00004916"/>
    </source>
</evidence>
<evidence type="ECO:0000256" key="9">
    <source>
        <dbReference type="ARBA" id="ARBA00023098"/>
    </source>
</evidence>
<evidence type="ECO:0000256" key="5">
    <source>
        <dbReference type="ARBA" id="ARBA00022679"/>
    </source>
</evidence>
<keyword evidence="5 12" id="KW-0808">Transferase</keyword>
<keyword evidence="11 12" id="KW-1208">Phospholipid metabolism</keyword>
<feature type="transmembrane region" description="Helical" evidence="12">
    <location>
        <begin position="409"/>
        <end position="428"/>
    </location>
</feature>
<dbReference type="EC" id="2.7.8.29" evidence="12"/>
<feature type="transmembrane region" description="Helical" evidence="12">
    <location>
        <begin position="214"/>
        <end position="234"/>
    </location>
</feature>
<comment type="pathway">
    <text evidence="2 12">Phospholipid metabolism; phosphatidylserine biosynthesis.</text>
</comment>
<evidence type="ECO:0000256" key="12">
    <source>
        <dbReference type="RuleBase" id="RU368094"/>
    </source>
</evidence>
<name>A0AAD4R496_9BILA</name>
<dbReference type="Proteomes" id="UP001201812">
    <property type="component" value="Unassembled WGS sequence"/>
</dbReference>
<dbReference type="EMBL" id="JAKKPZ010000012">
    <property type="protein sequence ID" value="KAI1714953.1"/>
    <property type="molecule type" value="Genomic_DNA"/>
</dbReference>
<comment type="caution">
    <text evidence="14">The sequence shown here is derived from an EMBL/GenBank/DDBJ whole genome shotgun (WGS) entry which is preliminary data.</text>
</comment>
<feature type="transmembrane region" description="Helical" evidence="12">
    <location>
        <begin position="379"/>
        <end position="397"/>
    </location>
</feature>
<evidence type="ECO:0000256" key="6">
    <source>
        <dbReference type="ARBA" id="ARBA00022692"/>
    </source>
</evidence>
<keyword evidence="12" id="KW-0594">Phospholipid biosynthesis</keyword>
<evidence type="ECO:0000256" key="8">
    <source>
        <dbReference type="ARBA" id="ARBA00022989"/>
    </source>
</evidence>
<dbReference type="GO" id="GO:0006659">
    <property type="term" value="P:phosphatidylserine biosynthetic process"/>
    <property type="evidence" value="ECO:0007669"/>
    <property type="project" value="UniProtKB-UniRule"/>
</dbReference>
<proteinExistence type="inferred from homology"/>
<keyword evidence="10 12" id="KW-0472">Membrane</keyword>
<evidence type="ECO:0000256" key="1">
    <source>
        <dbReference type="ARBA" id="ARBA00004477"/>
    </source>
</evidence>
<feature type="transmembrane region" description="Helical" evidence="12">
    <location>
        <begin position="118"/>
        <end position="141"/>
    </location>
</feature>
<dbReference type="AlphaFoldDB" id="A0AAD4R496"/>
<dbReference type="GO" id="GO:0106245">
    <property type="term" value="F:L-serine-phosphatidylethanolamine phosphatidyltransferase activity"/>
    <property type="evidence" value="ECO:0007669"/>
    <property type="project" value="UniProtKB-UniRule"/>
</dbReference>
<gene>
    <name evidence="14" type="ORF">DdX_08228</name>
</gene>
<evidence type="ECO:0000256" key="13">
    <source>
        <dbReference type="SAM" id="MobiDB-lite"/>
    </source>
</evidence>
<comment type="pathway">
    <text evidence="3">Lipid metabolism.</text>
</comment>
<dbReference type="Pfam" id="PF03034">
    <property type="entry name" value="PSS"/>
    <property type="match status" value="1"/>
</dbReference>
<comment type="function">
    <text evidence="12">Catalyzes a base-exchange reaction in which the polar head group of phosphatidylethanolamine (PE) is replaced by L-serine.</text>
</comment>
<evidence type="ECO:0000256" key="4">
    <source>
        <dbReference type="ARBA" id="ARBA00008671"/>
    </source>
</evidence>
<feature type="compositionally biased region" description="Basic and acidic residues" evidence="13">
    <location>
        <begin position="21"/>
        <end position="36"/>
    </location>
</feature>
<feature type="transmembrane region" description="Helical" evidence="12">
    <location>
        <begin position="308"/>
        <end position="325"/>
    </location>
</feature>
<keyword evidence="12" id="KW-0444">Lipid biosynthesis</keyword>
<reference evidence="14" key="1">
    <citation type="submission" date="2022-01" db="EMBL/GenBank/DDBJ databases">
        <title>Genome Sequence Resource for Two Populations of Ditylenchus destructor, the Migratory Endoparasitic Phytonematode.</title>
        <authorList>
            <person name="Zhang H."/>
            <person name="Lin R."/>
            <person name="Xie B."/>
        </authorList>
    </citation>
    <scope>NUCLEOTIDE SEQUENCE</scope>
    <source>
        <strain evidence="14">BazhouSP</strain>
    </source>
</reference>
<dbReference type="GO" id="GO:0005789">
    <property type="term" value="C:endoplasmic reticulum membrane"/>
    <property type="evidence" value="ECO:0007669"/>
    <property type="project" value="UniProtKB-SubCell"/>
</dbReference>
<keyword evidence="7 12" id="KW-0256">Endoplasmic reticulum</keyword>
<evidence type="ECO:0000256" key="10">
    <source>
        <dbReference type="ARBA" id="ARBA00023136"/>
    </source>
</evidence>
<keyword evidence="15" id="KW-1185">Reference proteome</keyword>
<evidence type="ECO:0000313" key="14">
    <source>
        <dbReference type="EMBL" id="KAI1714953.1"/>
    </source>
</evidence>
<accession>A0AAD4R496</accession>
<evidence type="ECO:0000313" key="15">
    <source>
        <dbReference type="Proteomes" id="UP001201812"/>
    </source>
</evidence>
<evidence type="ECO:0000256" key="11">
    <source>
        <dbReference type="ARBA" id="ARBA00023264"/>
    </source>
</evidence>
<keyword evidence="9 12" id="KW-0443">Lipid metabolism</keyword>
<evidence type="ECO:0000256" key="3">
    <source>
        <dbReference type="ARBA" id="ARBA00005189"/>
    </source>
</evidence>
<dbReference type="PANTHER" id="PTHR15362:SF39">
    <property type="entry name" value="PHOSPHATIDYLSERINE SYNTHASE"/>
    <property type="match status" value="1"/>
</dbReference>